<dbReference type="EMBL" id="UINC01189240">
    <property type="protein sequence ID" value="SVE02843.1"/>
    <property type="molecule type" value="Genomic_DNA"/>
</dbReference>
<sequence length="119" mass="13940">KLAYIIKKKQEIYQLYQKYLNGKVKFLKLNNDFSHIPFRVVIFVDNAQETIDFMLKRGIEGRSVFYPLNKQPCYNKTSISNADYKNSEKCYIKGICLPTWVGLSSKEIQYVSESLLKVN</sequence>
<reference evidence="1" key="1">
    <citation type="submission" date="2018-05" db="EMBL/GenBank/DDBJ databases">
        <authorList>
            <person name="Lanie J.A."/>
            <person name="Ng W.-L."/>
            <person name="Kazmierczak K.M."/>
            <person name="Andrzejewski T.M."/>
            <person name="Davidsen T.M."/>
            <person name="Wayne K.J."/>
            <person name="Tettelin H."/>
            <person name="Glass J.I."/>
            <person name="Rusch D."/>
            <person name="Podicherti R."/>
            <person name="Tsui H.-C.T."/>
            <person name="Winkler M.E."/>
        </authorList>
    </citation>
    <scope>NUCLEOTIDE SEQUENCE</scope>
</reference>
<dbReference type="AlphaFoldDB" id="A0A383A5G7"/>
<dbReference type="Gene3D" id="3.90.1150.10">
    <property type="entry name" value="Aspartate Aminotransferase, domain 1"/>
    <property type="match status" value="1"/>
</dbReference>
<gene>
    <name evidence="1" type="ORF">METZ01_LOCUS455697</name>
</gene>
<dbReference type="SUPFAM" id="SSF53383">
    <property type="entry name" value="PLP-dependent transferases"/>
    <property type="match status" value="1"/>
</dbReference>
<proteinExistence type="predicted"/>
<feature type="non-terminal residue" evidence="1">
    <location>
        <position position="1"/>
    </location>
</feature>
<protein>
    <recommendedName>
        <fullName evidence="2">DegT/DnrJ/EryC1/StrS aminotransferase family protein</fullName>
    </recommendedName>
</protein>
<organism evidence="1">
    <name type="scientific">marine metagenome</name>
    <dbReference type="NCBI Taxonomy" id="408172"/>
    <lineage>
        <taxon>unclassified sequences</taxon>
        <taxon>metagenomes</taxon>
        <taxon>ecological metagenomes</taxon>
    </lineage>
</organism>
<name>A0A383A5G7_9ZZZZ</name>
<dbReference type="InterPro" id="IPR015424">
    <property type="entry name" value="PyrdxlP-dep_Trfase"/>
</dbReference>
<dbReference type="Pfam" id="PF01041">
    <property type="entry name" value="DegT_DnrJ_EryC1"/>
    <property type="match status" value="1"/>
</dbReference>
<evidence type="ECO:0000313" key="1">
    <source>
        <dbReference type="EMBL" id="SVE02843.1"/>
    </source>
</evidence>
<accession>A0A383A5G7</accession>
<dbReference type="InterPro" id="IPR000653">
    <property type="entry name" value="DegT/StrS_aminotransferase"/>
</dbReference>
<evidence type="ECO:0008006" key="2">
    <source>
        <dbReference type="Google" id="ProtNLM"/>
    </source>
</evidence>
<dbReference type="InterPro" id="IPR015422">
    <property type="entry name" value="PyrdxlP-dep_Trfase_small"/>
</dbReference>